<organism evidence="2 3">
    <name type="scientific">Halorarum salinum</name>
    <dbReference type="NCBI Taxonomy" id="2743089"/>
    <lineage>
        <taxon>Archaea</taxon>
        <taxon>Methanobacteriati</taxon>
        <taxon>Methanobacteriota</taxon>
        <taxon>Stenosarchaea group</taxon>
        <taxon>Halobacteria</taxon>
        <taxon>Halobacteriales</taxon>
        <taxon>Haloferacaceae</taxon>
        <taxon>Halorarum</taxon>
    </lineage>
</organism>
<keyword evidence="1" id="KW-0812">Transmembrane</keyword>
<keyword evidence="3" id="KW-1185">Reference proteome</keyword>
<accession>A0A7D5LAD1</accession>
<dbReference type="EMBL" id="CP058579">
    <property type="protein sequence ID" value="QLG61973.1"/>
    <property type="molecule type" value="Genomic_DNA"/>
</dbReference>
<protein>
    <submittedName>
        <fullName evidence="2">Uncharacterized protein</fullName>
    </submittedName>
</protein>
<sequence>MTLPEYLFAHPAVFAVLLLSAVWVLAEWSAVRDHALIRDADFNPSREQWAAALGLAGLWIIFRGNNDGDDD</sequence>
<gene>
    <name evidence="2" type="ORF">HUG12_09670</name>
</gene>
<keyword evidence="1" id="KW-0472">Membrane</keyword>
<dbReference type="KEGG" id="halu:HUG12_09670"/>
<dbReference type="RefSeq" id="WP_179268558.1">
    <property type="nucleotide sequence ID" value="NZ_CP058579.1"/>
</dbReference>
<feature type="transmembrane region" description="Helical" evidence="1">
    <location>
        <begin position="6"/>
        <end position="26"/>
    </location>
</feature>
<evidence type="ECO:0000313" key="2">
    <source>
        <dbReference type="EMBL" id="QLG61973.1"/>
    </source>
</evidence>
<name>A0A7D5LAD1_9EURY</name>
<dbReference type="GeneID" id="56037727"/>
<dbReference type="Proteomes" id="UP000509626">
    <property type="component" value="Chromosome"/>
</dbReference>
<keyword evidence="1" id="KW-1133">Transmembrane helix</keyword>
<proteinExistence type="predicted"/>
<evidence type="ECO:0000256" key="1">
    <source>
        <dbReference type="SAM" id="Phobius"/>
    </source>
</evidence>
<dbReference type="AlphaFoldDB" id="A0A7D5LAD1"/>
<evidence type="ECO:0000313" key="3">
    <source>
        <dbReference type="Proteomes" id="UP000509626"/>
    </source>
</evidence>
<reference evidence="2 3" key="1">
    <citation type="submission" date="2020-06" db="EMBL/GenBank/DDBJ databases">
        <title>NJ-3-1, isolated from saline soil.</title>
        <authorList>
            <person name="Cui H.L."/>
            <person name="Shi X."/>
        </authorList>
    </citation>
    <scope>NUCLEOTIDE SEQUENCE [LARGE SCALE GENOMIC DNA]</scope>
    <source>
        <strain evidence="2 3">NJ-3-1</strain>
    </source>
</reference>